<evidence type="ECO:0000256" key="3">
    <source>
        <dbReference type="ARBA" id="ARBA00022989"/>
    </source>
</evidence>
<dbReference type="AlphaFoldDB" id="A0A0W0ZNN8"/>
<evidence type="ECO:0000256" key="5">
    <source>
        <dbReference type="SAM" id="Coils"/>
    </source>
</evidence>
<feature type="domain" description="Lipopolysaccharide assembly protein A" evidence="7">
    <location>
        <begin position="23"/>
        <end position="84"/>
    </location>
</feature>
<dbReference type="OrthoDB" id="5653616at2"/>
<evidence type="ECO:0000313" key="8">
    <source>
        <dbReference type="EMBL" id="KTD70387.1"/>
    </source>
</evidence>
<name>A0A0W0ZNN8_9GAMM</name>
<comment type="caution">
    <text evidence="8">The sequence shown here is derived from an EMBL/GenBank/DDBJ whole genome shotgun (WGS) entry which is preliminary data.</text>
</comment>
<keyword evidence="3 6" id="KW-1133">Transmembrane helix</keyword>
<gene>
    <name evidence="8" type="ORF">Lsan_0008</name>
</gene>
<keyword evidence="4 6" id="KW-0472">Membrane</keyword>
<dbReference type="EMBL" id="LNYU01000001">
    <property type="protein sequence ID" value="KTD70387.1"/>
    <property type="molecule type" value="Genomic_DNA"/>
</dbReference>
<evidence type="ECO:0000259" key="7">
    <source>
        <dbReference type="Pfam" id="PF06305"/>
    </source>
</evidence>
<dbReference type="PATRIC" id="fig|45074.5.peg.9"/>
<evidence type="ECO:0000256" key="2">
    <source>
        <dbReference type="ARBA" id="ARBA00022692"/>
    </source>
</evidence>
<evidence type="ECO:0000256" key="4">
    <source>
        <dbReference type="ARBA" id="ARBA00023136"/>
    </source>
</evidence>
<feature type="transmembrane region" description="Helical" evidence="6">
    <location>
        <begin position="36"/>
        <end position="64"/>
    </location>
</feature>
<keyword evidence="9" id="KW-1185">Reference proteome</keyword>
<protein>
    <recommendedName>
        <fullName evidence="7">Lipopolysaccharide assembly protein A domain-containing protein</fullName>
    </recommendedName>
</protein>
<evidence type="ECO:0000256" key="1">
    <source>
        <dbReference type="ARBA" id="ARBA00022475"/>
    </source>
</evidence>
<dbReference type="InterPro" id="IPR010445">
    <property type="entry name" value="LapA_dom"/>
</dbReference>
<dbReference type="RefSeq" id="WP_058512500.1">
    <property type="nucleotide sequence ID" value="NZ_CAAAIH010000060.1"/>
</dbReference>
<evidence type="ECO:0000313" key="9">
    <source>
        <dbReference type="Proteomes" id="UP000054703"/>
    </source>
</evidence>
<keyword evidence="5" id="KW-0175">Coiled coil</keyword>
<dbReference type="GO" id="GO:0005886">
    <property type="term" value="C:plasma membrane"/>
    <property type="evidence" value="ECO:0007669"/>
    <property type="project" value="InterPro"/>
</dbReference>
<dbReference type="Pfam" id="PF06305">
    <property type="entry name" value="LapA_dom"/>
    <property type="match status" value="1"/>
</dbReference>
<sequence>MRILMLVIYILLIVIGVSFAALNATSVDVNFYFETISMPISILMTIMLGIGVLIGFILFIARYWRLKSECHKLKNQLKLTEKEIKNLRSIPLQDQH</sequence>
<keyword evidence="2 6" id="KW-0812">Transmembrane</keyword>
<dbReference type="Proteomes" id="UP000054703">
    <property type="component" value="Unassembled WGS sequence"/>
</dbReference>
<dbReference type="STRING" id="45074.Lsan_0008"/>
<reference evidence="8 9" key="1">
    <citation type="submission" date="2015-11" db="EMBL/GenBank/DDBJ databases">
        <title>Genomic analysis of 38 Legionella species identifies large and diverse effector repertoires.</title>
        <authorList>
            <person name="Burstein D."/>
            <person name="Amaro F."/>
            <person name="Zusman T."/>
            <person name="Lifshitz Z."/>
            <person name="Cohen O."/>
            <person name="Gilbert J.A."/>
            <person name="Pupko T."/>
            <person name="Shuman H.A."/>
            <person name="Segal G."/>
        </authorList>
    </citation>
    <scope>NUCLEOTIDE SEQUENCE [LARGE SCALE GENOMIC DNA]</scope>
    <source>
        <strain evidence="8 9">SC-63-C7</strain>
    </source>
</reference>
<evidence type="ECO:0000256" key="6">
    <source>
        <dbReference type="SAM" id="Phobius"/>
    </source>
</evidence>
<keyword evidence="1" id="KW-1003">Cell membrane</keyword>
<proteinExistence type="predicted"/>
<feature type="coiled-coil region" evidence="5">
    <location>
        <begin position="63"/>
        <end position="90"/>
    </location>
</feature>
<accession>A0A0W0ZNN8</accession>
<organism evidence="8 9">
    <name type="scientific">Legionella santicrucis</name>
    <dbReference type="NCBI Taxonomy" id="45074"/>
    <lineage>
        <taxon>Bacteria</taxon>
        <taxon>Pseudomonadati</taxon>
        <taxon>Pseudomonadota</taxon>
        <taxon>Gammaproteobacteria</taxon>
        <taxon>Legionellales</taxon>
        <taxon>Legionellaceae</taxon>
        <taxon>Legionella</taxon>
    </lineage>
</organism>